<evidence type="ECO:0000313" key="3">
    <source>
        <dbReference type="EMBL" id="MCZ8537717.1"/>
    </source>
</evidence>
<protein>
    <submittedName>
        <fullName evidence="3">M15 family metallopeptidase</fullName>
    </submittedName>
</protein>
<dbReference type="InterPro" id="IPR009045">
    <property type="entry name" value="Zn_M74/Hedgehog-like"/>
</dbReference>
<gene>
    <name evidence="3" type="ORF">M9R32_11035</name>
</gene>
<evidence type="ECO:0000259" key="2">
    <source>
        <dbReference type="Pfam" id="PF13539"/>
    </source>
</evidence>
<comment type="caution">
    <text evidence="3">The sequence shown here is derived from an EMBL/GenBank/DDBJ whole genome shotgun (WGS) entry which is preliminary data.</text>
</comment>
<accession>A0A9X3LHD5</accession>
<dbReference type="PANTHER" id="PTHR34385">
    <property type="entry name" value="D-ALANYL-D-ALANINE CARBOXYPEPTIDASE"/>
    <property type="match status" value="1"/>
</dbReference>
<dbReference type="AlphaFoldDB" id="A0A9X3LHD5"/>
<dbReference type="Gene3D" id="3.30.1380.10">
    <property type="match status" value="1"/>
</dbReference>
<dbReference type="RefSeq" id="WP_269926786.1">
    <property type="nucleotide sequence ID" value="NZ_JAMKBJ010000009.1"/>
</dbReference>
<feature type="domain" description="Peptidase M15C" evidence="2">
    <location>
        <begin position="97"/>
        <end position="164"/>
    </location>
</feature>
<evidence type="ECO:0000313" key="4">
    <source>
        <dbReference type="Proteomes" id="UP001152173"/>
    </source>
</evidence>
<organism evidence="3 4">
    <name type="scientific">Paenisporosarcina quisquiliarum</name>
    <dbReference type="NCBI Taxonomy" id="365346"/>
    <lineage>
        <taxon>Bacteria</taxon>
        <taxon>Bacillati</taxon>
        <taxon>Bacillota</taxon>
        <taxon>Bacilli</taxon>
        <taxon>Bacillales</taxon>
        <taxon>Caryophanaceae</taxon>
        <taxon>Paenisporosarcina</taxon>
    </lineage>
</organism>
<dbReference type="InterPro" id="IPR052179">
    <property type="entry name" value="DD-CPase-like"/>
</dbReference>
<keyword evidence="1" id="KW-1133">Transmembrane helix</keyword>
<dbReference type="Pfam" id="PF13539">
    <property type="entry name" value="Peptidase_M15_4"/>
    <property type="match status" value="1"/>
</dbReference>
<dbReference type="EMBL" id="JAMKBJ010000009">
    <property type="protein sequence ID" value="MCZ8537717.1"/>
    <property type="molecule type" value="Genomic_DNA"/>
</dbReference>
<dbReference type="GO" id="GO:0008233">
    <property type="term" value="F:peptidase activity"/>
    <property type="evidence" value="ECO:0007669"/>
    <property type="project" value="InterPro"/>
</dbReference>
<evidence type="ECO:0000256" key="1">
    <source>
        <dbReference type="SAM" id="Phobius"/>
    </source>
</evidence>
<name>A0A9X3LHD5_9BACL</name>
<sequence>MKRLWTVLNIVLWLVIGGFFFVWVHNELEFREELQERPLPEGLHPIVGEKSNQLIDKAEEIGISIIITDSFRSVESQDVLYEKGRTYEGDIVTYARGGESYHNYGLAIDFVLKNNDGTISYDLQRDSNGNGEADWFEVIRIGKDLGFLSGADWPGFKDYPHLEYTFDLSISDLQNGWRPEDKLQDKKSIPNLR</sequence>
<keyword evidence="4" id="KW-1185">Reference proteome</keyword>
<dbReference type="Proteomes" id="UP001152173">
    <property type="component" value="Unassembled WGS sequence"/>
</dbReference>
<proteinExistence type="predicted"/>
<keyword evidence="1" id="KW-0472">Membrane</keyword>
<feature type="transmembrane region" description="Helical" evidence="1">
    <location>
        <begin position="6"/>
        <end position="24"/>
    </location>
</feature>
<keyword evidence="1" id="KW-0812">Transmembrane</keyword>
<dbReference type="InterPro" id="IPR039561">
    <property type="entry name" value="Peptidase_M15C"/>
</dbReference>
<dbReference type="CDD" id="cd14845">
    <property type="entry name" value="L-Ala-D-Glu_peptidase_like"/>
    <property type="match status" value="1"/>
</dbReference>
<dbReference type="SUPFAM" id="SSF55166">
    <property type="entry name" value="Hedgehog/DD-peptidase"/>
    <property type="match status" value="1"/>
</dbReference>
<dbReference type="PANTHER" id="PTHR34385:SF1">
    <property type="entry name" value="PEPTIDOGLYCAN L-ALANYL-D-GLUTAMATE ENDOPEPTIDASE CWLK"/>
    <property type="match status" value="1"/>
</dbReference>
<reference evidence="3" key="1">
    <citation type="submission" date="2022-05" db="EMBL/GenBank/DDBJ databases">
        <authorList>
            <person name="Colautti A."/>
            <person name="Iacumin L."/>
        </authorList>
    </citation>
    <scope>NUCLEOTIDE SEQUENCE</scope>
    <source>
        <strain evidence="3">SK 55</strain>
    </source>
</reference>